<sequence length="124" mass="13489">MHPFELLKRQLDEMAKSRQVEQAQEEAAARELRKAQADLSLDEAIALYVTQLEASTEAADSAQKGRAIKSRGIALCHKDQGYSANGRPVSLLIKSADLPAGHRRVIINKAAGRTLKAINLEGAE</sequence>
<dbReference type="EMBL" id="JZYX01000021">
    <property type="protein sequence ID" value="KJN26887.1"/>
    <property type="molecule type" value="Genomic_DNA"/>
</dbReference>
<dbReference type="PATRIC" id="fig|1619248.3.peg.1482"/>
<reference evidence="1 2" key="1">
    <citation type="submission" date="2015-03" db="EMBL/GenBank/DDBJ databases">
        <authorList>
            <person name="McCorrison J."/>
            <person name="Sanka R."/>
            <person name="Adams M."/>
            <person name="Brinkac L."/>
            <person name="Nierman W."/>
            <person name="Sutton G."/>
            <person name="Nelson K."/>
            <person name="Kiedrowski L."/>
            <person name="Guerrero D."/>
            <person name="Bonomo R."/>
        </authorList>
    </citation>
    <scope>NUCLEOTIDE SEQUENCE [LARGE SCALE GENOMIC DNA]</scope>
    <source>
        <strain evidence="1 2">35699</strain>
    </source>
</reference>
<dbReference type="OrthoDB" id="9972333at2"/>
<protein>
    <submittedName>
        <fullName evidence="1">Uncharacterized protein</fullName>
    </submittedName>
</protein>
<dbReference type="AlphaFoldDB" id="A0A0F1AYC8"/>
<proteinExistence type="predicted"/>
<dbReference type="InterPro" id="IPR058894">
    <property type="entry name" value="PhiTE_211_coil-containing-like"/>
</dbReference>
<dbReference type="RefSeq" id="WP_045285602.1">
    <property type="nucleotide sequence ID" value="NZ_JZYX01000021.1"/>
</dbReference>
<organism evidence="1 2">
    <name type="scientific">Enterobacter sichuanensis</name>
    <dbReference type="NCBI Taxonomy" id="2071710"/>
    <lineage>
        <taxon>Bacteria</taxon>
        <taxon>Pseudomonadati</taxon>
        <taxon>Pseudomonadota</taxon>
        <taxon>Gammaproteobacteria</taxon>
        <taxon>Enterobacterales</taxon>
        <taxon>Enterobacteriaceae</taxon>
        <taxon>Enterobacter</taxon>
        <taxon>Enterobacter cloacae complex</taxon>
    </lineage>
</organism>
<accession>A0A0F1AYC8</accession>
<evidence type="ECO:0000313" key="2">
    <source>
        <dbReference type="Proteomes" id="UP000033352"/>
    </source>
</evidence>
<dbReference type="Proteomes" id="UP000033352">
    <property type="component" value="Unassembled WGS sequence"/>
</dbReference>
<name>A0A0F1AYC8_9ENTR</name>
<evidence type="ECO:0000313" key="1">
    <source>
        <dbReference type="EMBL" id="KJN26887.1"/>
    </source>
</evidence>
<dbReference type="Pfam" id="PF26210">
    <property type="entry name" value="Phage_phiTE_211"/>
    <property type="match status" value="1"/>
</dbReference>
<gene>
    <name evidence="1" type="ORF">SS37_11415</name>
</gene>
<comment type="caution">
    <text evidence="1">The sequence shown here is derived from an EMBL/GenBank/DDBJ whole genome shotgun (WGS) entry which is preliminary data.</text>
</comment>